<keyword evidence="15" id="KW-1185">Reference proteome</keyword>
<name>A0A0Q9Y9J3_9BACI</name>
<evidence type="ECO:0000256" key="3">
    <source>
        <dbReference type="ARBA" id="ARBA00004806"/>
    </source>
</evidence>
<dbReference type="PANTHER" id="PTHR11055:SF1">
    <property type="entry name" value="PAPS SYNTHETASE, ISOFORM D"/>
    <property type="match status" value="1"/>
</dbReference>
<dbReference type="RefSeq" id="WP_057987113.1">
    <property type="nucleotide sequence ID" value="NZ_JAGGKH010000017.1"/>
</dbReference>
<dbReference type="GO" id="GO:0070814">
    <property type="term" value="P:hydrogen sulfide biosynthetic process"/>
    <property type="evidence" value="ECO:0007669"/>
    <property type="project" value="UniProtKB-UniRule"/>
</dbReference>
<evidence type="ECO:0000256" key="8">
    <source>
        <dbReference type="ARBA" id="ARBA00022840"/>
    </source>
</evidence>
<evidence type="ECO:0000313" key="13">
    <source>
        <dbReference type="EMBL" id="OAK73523.1"/>
    </source>
</evidence>
<dbReference type="Gene3D" id="3.40.50.300">
    <property type="entry name" value="P-loop containing nucleotide triphosphate hydrolases"/>
    <property type="match status" value="1"/>
</dbReference>
<keyword evidence="7 9" id="KW-0418">Kinase</keyword>
<dbReference type="EMBL" id="LGPB01000072">
    <property type="protein sequence ID" value="KRG13758.1"/>
    <property type="molecule type" value="Genomic_DNA"/>
</dbReference>
<dbReference type="EMBL" id="LDJR01000031">
    <property type="protein sequence ID" value="OAK73523.1"/>
    <property type="molecule type" value="Genomic_DNA"/>
</dbReference>
<dbReference type="InterPro" id="IPR002891">
    <property type="entry name" value="APS"/>
</dbReference>
<dbReference type="UniPathway" id="UPA00140">
    <property type="reaction ID" value="UER00205"/>
</dbReference>
<dbReference type="SUPFAM" id="SSF52540">
    <property type="entry name" value="P-loop containing nucleoside triphosphate hydrolases"/>
    <property type="match status" value="1"/>
</dbReference>
<evidence type="ECO:0000256" key="4">
    <source>
        <dbReference type="ARBA" id="ARBA00007008"/>
    </source>
</evidence>
<comment type="function">
    <text evidence="2 9 10">Catalyzes the synthesis of activated sulfate.</text>
</comment>
<dbReference type="PANTHER" id="PTHR11055">
    <property type="entry name" value="BIFUNCTIONAL 3'-PHOSPHOADENOSINE 5'-PHOSPHOSULFATE SYNTHASE"/>
    <property type="match status" value="1"/>
</dbReference>
<evidence type="ECO:0000259" key="11">
    <source>
        <dbReference type="Pfam" id="PF01583"/>
    </source>
</evidence>
<organism evidence="12 14">
    <name type="scientific">Lederbergia galactosidilytica</name>
    <dbReference type="NCBI Taxonomy" id="217031"/>
    <lineage>
        <taxon>Bacteria</taxon>
        <taxon>Bacillati</taxon>
        <taxon>Bacillota</taxon>
        <taxon>Bacilli</taxon>
        <taxon>Bacillales</taxon>
        <taxon>Bacillaceae</taxon>
        <taxon>Lederbergia</taxon>
    </lineage>
</organism>
<dbReference type="FunFam" id="3.40.50.300:FF:000212">
    <property type="entry name" value="Adenylyl-sulfate kinase"/>
    <property type="match status" value="1"/>
</dbReference>
<dbReference type="PATRIC" id="fig|217031.4.peg.2539"/>
<evidence type="ECO:0000313" key="15">
    <source>
        <dbReference type="Proteomes" id="UP000077881"/>
    </source>
</evidence>
<evidence type="ECO:0000313" key="14">
    <source>
        <dbReference type="Proteomes" id="UP000053881"/>
    </source>
</evidence>
<comment type="catalytic activity">
    <reaction evidence="1 9 10">
        <text>adenosine 5'-phosphosulfate + ATP = 3'-phosphoadenylyl sulfate + ADP + H(+)</text>
        <dbReference type="Rhea" id="RHEA:24152"/>
        <dbReference type="ChEBI" id="CHEBI:15378"/>
        <dbReference type="ChEBI" id="CHEBI:30616"/>
        <dbReference type="ChEBI" id="CHEBI:58243"/>
        <dbReference type="ChEBI" id="CHEBI:58339"/>
        <dbReference type="ChEBI" id="CHEBI:456216"/>
        <dbReference type="EC" id="2.7.1.25"/>
    </reaction>
</comment>
<comment type="similarity">
    <text evidence="4 9 10">Belongs to the APS kinase family.</text>
</comment>
<keyword evidence="6 9" id="KW-0547">Nucleotide-binding</keyword>
<dbReference type="InterPro" id="IPR027417">
    <property type="entry name" value="P-loop_NTPase"/>
</dbReference>
<evidence type="ECO:0000256" key="1">
    <source>
        <dbReference type="ARBA" id="ARBA00001823"/>
    </source>
</evidence>
<proteinExistence type="inferred from homology"/>
<dbReference type="AlphaFoldDB" id="A0A0Q9Y9J3"/>
<sequence length="199" mass="22552">MKSHITWQDQLVTKGERQQLHSHKSAVVWFTGLSASGKSTLCASVAKKLHEQGISTYVLDGDNIRHGLNKNLGFSQEDRSENIRRIGEVSKLFVDAGILTFTAFISPYQEDRELVRKMVEPDEFFEVFVKCSLEECERRDPKGLYKKARAGEIKGFTGISAPYEEPTNPEIVIENDQQDIETSVNQVIDFLQKRGVFAL</sequence>
<comment type="pathway">
    <text evidence="3 9 10">Sulfur metabolism; hydrogen sulfide biosynthesis; sulfite from sulfate: step 2/3.</text>
</comment>
<evidence type="ECO:0000256" key="5">
    <source>
        <dbReference type="ARBA" id="ARBA00022679"/>
    </source>
</evidence>
<dbReference type="Pfam" id="PF01583">
    <property type="entry name" value="APS_kinase"/>
    <property type="match status" value="1"/>
</dbReference>
<dbReference type="HAMAP" id="MF_00065">
    <property type="entry name" value="Adenylyl_sulf_kinase"/>
    <property type="match status" value="1"/>
</dbReference>
<reference evidence="12 14" key="2">
    <citation type="submission" date="2015-06" db="EMBL/GenBank/DDBJ databases">
        <title>Genome sequencing project of Bacillus galactosidilyticus PL133.</title>
        <authorList>
            <person name="Gaiero J."/>
            <person name="Nicol R."/>
            <person name="Habash M."/>
        </authorList>
    </citation>
    <scope>NUCLEOTIDE SEQUENCE [LARGE SCALE GENOMIC DNA]</scope>
    <source>
        <strain evidence="12 14">PL133</strain>
    </source>
</reference>
<evidence type="ECO:0000256" key="2">
    <source>
        <dbReference type="ARBA" id="ARBA00002632"/>
    </source>
</evidence>
<dbReference type="InterPro" id="IPR059117">
    <property type="entry name" value="APS_kinase_dom"/>
</dbReference>
<evidence type="ECO:0000256" key="6">
    <source>
        <dbReference type="ARBA" id="ARBA00022741"/>
    </source>
</evidence>
<feature type="binding site" evidence="9">
    <location>
        <begin position="32"/>
        <end position="39"/>
    </location>
    <ligand>
        <name>ATP</name>
        <dbReference type="ChEBI" id="CHEBI:30616"/>
    </ligand>
</feature>
<comment type="caution">
    <text evidence="12">The sequence shown here is derived from an EMBL/GenBank/DDBJ whole genome shotgun (WGS) entry which is preliminary data.</text>
</comment>
<feature type="domain" description="APS kinase" evidence="11">
    <location>
        <begin position="24"/>
        <end position="174"/>
    </location>
</feature>
<dbReference type="GO" id="GO:0004020">
    <property type="term" value="F:adenylylsulfate kinase activity"/>
    <property type="evidence" value="ECO:0007669"/>
    <property type="project" value="UniProtKB-UniRule"/>
</dbReference>
<keyword evidence="8 9" id="KW-0067">ATP-binding</keyword>
<dbReference type="OrthoDB" id="9804504at2"/>
<reference evidence="13 15" key="1">
    <citation type="submission" date="2015-05" db="EMBL/GenBank/DDBJ databases">
        <title>Comparison of genome.</title>
        <authorList>
            <person name="Zheng Z."/>
            <person name="Sun M."/>
        </authorList>
    </citation>
    <scope>NUCLEOTIDE SEQUENCE [LARGE SCALE GENOMIC DNA]</scope>
    <source>
        <strain evidence="13 15">G25-74</strain>
    </source>
</reference>
<dbReference type="GO" id="GO:0000103">
    <property type="term" value="P:sulfate assimilation"/>
    <property type="evidence" value="ECO:0007669"/>
    <property type="project" value="UniProtKB-UniRule"/>
</dbReference>
<accession>A0A0Q9Y9J3</accession>
<gene>
    <name evidence="9" type="primary">cysC</name>
    <name evidence="13" type="ORF">ABB05_06740</name>
    <name evidence="12" type="ORF">ACA29_07635</name>
</gene>
<dbReference type="NCBIfam" id="TIGR00455">
    <property type="entry name" value="apsK"/>
    <property type="match status" value="1"/>
</dbReference>
<evidence type="ECO:0000256" key="9">
    <source>
        <dbReference type="HAMAP-Rule" id="MF_00065"/>
    </source>
</evidence>
<feature type="active site" description="Phosphoserine intermediate" evidence="9">
    <location>
        <position position="106"/>
    </location>
</feature>
<dbReference type="CDD" id="cd02027">
    <property type="entry name" value="APSK"/>
    <property type="match status" value="1"/>
</dbReference>
<evidence type="ECO:0000256" key="10">
    <source>
        <dbReference type="RuleBase" id="RU004347"/>
    </source>
</evidence>
<dbReference type="Proteomes" id="UP000053881">
    <property type="component" value="Unassembled WGS sequence"/>
</dbReference>
<dbReference type="STRING" id="217031.ABB05_06740"/>
<evidence type="ECO:0000313" key="12">
    <source>
        <dbReference type="EMBL" id="KRG13758.1"/>
    </source>
</evidence>
<protein>
    <recommendedName>
        <fullName evidence="9 10">Adenylyl-sulfate kinase</fullName>
        <ecNumber evidence="9 10">2.7.1.25</ecNumber>
    </recommendedName>
    <alternativeName>
        <fullName evidence="9">APS kinase</fullName>
    </alternativeName>
    <alternativeName>
        <fullName evidence="9">ATP adenosine-5'-phosphosulfate 3'-phosphotransferase</fullName>
    </alternativeName>
    <alternativeName>
        <fullName evidence="9">Adenosine-5'-phosphosulfate kinase</fullName>
    </alternativeName>
</protein>
<keyword evidence="5 9" id="KW-0808">Transferase</keyword>
<dbReference type="GO" id="GO:0005524">
    <property type="term" value="F:ATP binding"/>
    <property type="evidence" value="ECO:0007669"/>
    <property type="project" value="UniProtKB-UniRule"/>
</dbReference>
<evidence type="ECO:0000256" key="7">
    <source>
        <dbReference type="ARBA" id="ARBA00022777"/>
    </source>
</evidence>
<dbReference type="EC" id="2.7.1.25" evidence="9 10"/>
<keyword evidence="9" id="KW-0597">Phosphoprotein</keyword>
<dbReference type="NCBIfam" id="NF003013">
    <property type="entry name" value="PRK03846.1"/>
    <property type="match status" value="1"/>
</dbReference>
<dbReference type="Proteomes" id="UP000077881">
    <property type="component" value="Unassembled WGS sequence"/>
</dbReference>